<accession>A0A936F417</accession>
<sequence length="180" mass="19280">MSSRLTARRYAKALLQIADKQGNVSQLQQELETVAAAVAANADLSRLVASPLVLPTKKAQVFEAILVAAKVSETMRHFFKVVAEAGRLNLLPDIRRTFADQVDERAGIVEAKVTSAQPLSDAQAKALIASLGARTGKTIRLSWHQDATLLGGVKVQVGSTVLDASLQGQLRQLKTQLLTA</sequence>
<organism evidence="9 10">
    <name type="scientific">Candidatus Geothrix odensensis</name>
    <dbReference type="NCBI Taxonomy" id="2954440"/>
    <lineage>
        <taxon>Bacteria</taxon>
        <taxon>Pseudomonadati</taxon>
        <taxon>Acidobacteriota</taxon>
        <taxon>Holophagae</taxon>
        <taxon>Holophagales</taxon>
        <taxon>Holophagaceae</taxon>
        <taxon>Geothrix</taxon>
    </lineage>
</organism>
<keyword evidence="7" id="KW-1003">Cell membrane</keyword>
<evidence type="ECO:0000256" key="5">
    <source>
        <dbReference type="ARBA" id="ARBA00023136"/>
    </source>
</evidence>
<keyword evidence="4 7" id="KW-0406">Ion transport</keyword>
<keyword evidence="2 7" id="KW-0813">Transport</keyword>
<dbReference type="InterPro" id="IPR000711">
    <property type="entry name" value="ATPase_OSCP/dsu"/>
</dbReference>
<comment type="similarity">
    <text evidence="7">Belongs to the ATPase delta chain family.</text>
</comment>
<dbReference type="HAMAP" id="MF_01416">
    <property type="entry name" value="ATP_synth_delta_bact"/>
    <property type="match status" value="1"/>
</dbReference>
<evidence type="ECO:0000256" key="2">
    <source>
        <dbReference type="ARBA" id="ARBA00022448"/>
    </source>
</evidence>
<evidence type="ECO:0000256" key="3">
    <source>
        <dbReference type="ARBA" id="ARBA00022781"/>
    </source>
</evidence>
<evidence type="ECO:0000313" key="9">
    <source>
        <dbReference type="EMBL" id="MBK8573626.1"/>
    </source>
</evidence>
<keyword evidence="7" id="KW-0139">CF(1)</keyword>
<keyword evidence="8" id="KW-0175">Coiled coil</keyword>
<protein>
    <recommendedName>
        <fullName evidence="7">ATP synthase subunit delta</fullName>
    </recommendedName>
    <alternativeName>
        <fullName evidence="7">ATP synthase F(1) sector subunit delta</fullName>
    </alternativeName>
    <alternativeName>
        <fullName evidence="7">F-type ATPase subunit delta</fullName>
        <shortName evidence="7">F-ATPase subunit delta</shortName>
    </alternativeName>
</protein>
<dbReference type="NCBIfam" id="TIGR01145">
    <property type="entry name" value="ATP_synt_delta"/>
    <property type="match status" value="1"/>
</dbReference>
<dbReference type="AlphaFoldDB" id="A0A936F417"/>
<dbReference type="GO" id="GO:0046933">
    <property type="term" value="F:proton-transporting ATP synthase activity, rotational mechanism"/>
    <property type="evidence" value="ECO:0007669"/>
    <property type="project" value="UniProtKB-UniRule"/>
</dbReference>
<feature type="coiled-coil region" evidence="8">
    <location>
        <begin position="10"/>
        <end position="37"/>
    </location>
</feature>
<evidence type="ECO:0000256" key="4">
    <source>
        <dbReference type="ARBA" id="ARBA00023065"/>
    </source>
</evidence>
<name>A0A936F417_9BACT</name>
<keyword evidence="3 7" id="KW-0375">Hydrogen ion transport</keyword>
<comment type="function">
    <text evidence="7">F(1)F(0) ATP synthase produces ATP from ADP in the presence of a proton or sodium gradient. F-type ATPases consist of two structural domains, F(1) containing the extramembraneous catalytic core and F(0) containing the membrane proton channel, linked together by a central stalk and a peripheral stalk. During catalysis, ATP synthesis in the catalytic domain of F(1) is coupled via a rotary mechanism of the central stalk subunits to proton translocation.</text>
</comment>
<dbReference type="PRINTS" id="PR00125">
    <property type="entry name" value="ATPASEDELTA"/>
</dbReference>
<dbReference type="GO" id="GO:0005886">
    <property type="term" value="C:plasma membrane"/>
    <property type="evidence" value="ECO:0007669"/>
    <property type="project" value="UniProtKB-SubCell"/>
</dbReference>
<evidence type="ECO:0000313" key="10">
    <source>
        <dbReference type="Proteomes" id="UP000709959"/>
    </source>
</evidence>
<dbReference type="PANTHER" id="PTHR11910">
    <property type="entry name" value="ATP SYNTHASE DELTA CHAIN"/>
    <property type="match status" value="1"/>
</dbReference>
<evidence type="ECO:0000256" key="6">
    <source>
        <dbReference type="ARBA" id="ARBA00023310"/>
    </source>
</evidence>
<reference evidence="9 10" key="1">
    <citation type="submission" date="2020-10" db="EMBL/GenBank/DDBJ databases">
        <title>Connecting structure to function with the recovery of over 1000 high-quality activated sludge metagenome-assembled genomes encoding full-length rRNA genes using long-read sequencing.</title>
        <authorList>
            <person name="Singleton C.M."/>
            <person name="Petriglieri F."/>
            <person name="Kristensen J.M."/>
            <person name="Kirkegaard R.H."/>
            <person name="Michaelsen T.Y."/>
            <person name="Andersen M.H."/>
            <person name="Karst S.M."/>
            <person name="Dueholm M.S."/>
            <person name="Nielsen P.H."/>
            <person name="Albertsen M."/>
        </authorList>
    </citation>
    <scope>NUCLEOTIDE SEQUENCE [LARGE SCALE GENOMIC DNA]</scope>
    <source>
        <strain evidence="9">OdNE_18-Q3-R46-58_MAXAC.008</strain>
    </source>
</reference>
<evidence type="ECO:0000256" key="8">
    <source>
        <dbReference type="SAM" id="Coils"/>
    </source>
</evidence>
<dbReference type="Pfam" id="PF00213">
    <property type="entry name" value="OSCP"/>
    <property type="match status" value="1"/>
</dbReference>
<evidence type="ECO:0000256" key="1">
    <source>
        <dbReference type="ARBA" id="ARBA00004370"/>
    </source>
</evidence>
<gene>
    <name evidence="7 9" type="primary">atpH</name>
    <name evidence="9" type="ORF">IPN91_13580</name>
</gene>
<evidence type="ECO:0000256" key="7">
    <source>
        <dbReference type="HAMAP-Rule" id="MF_01416"/>
    </source>
</evidence>
<keyword evidence="6 7" id="KW-0066">ATP synthesis</keyword>
<dbReference type="SUPFAM" id="SSF47928">
    <property type="entry name" value="N-terminal domain of the delta subunit of the F1F0-ATP synthase"/>
    <property type="match status" value="1"/>
</dbReference>
<dbReference type="InterPro" id="IPR026015">
    <property type="entry name" value="ATP_synth_OSCP/delta_N_sf"/>
</dbReference>
<proteinExistence type="inferred from homology"/>
<dbReference type="EMBL" id="JADKCH010000024">
    <property type="protein sequence ID" value="MBK8573626.1"/>
    <property type="molecule type" value="Genomic_DNA"/>
</dbReference>
<dbReference type="Proteomes" id="UP000709959">
    <property type="component" value="Unassembled WGS sequence"/>
</dbReference>
<comment type="caution">
    <text evidence="9">The sequence shown here is derived from an EMBL/GenBank/DDBJ whole genome shotgun (WGS) entry which is preliminary data.</text>
</comment>
<dbReference type="GO" id="GO:0045259">
    <property type="term" value="C:proton-transporting ATP synthase complex"/>
    <property type="evidence" value="ECO:0007669"/>
    <property type="project" value="UniProtKB-KW"/>
</dbReference>
<dbReference type="NCBIfam" id="NF004402">
    <property type="entry name" value="PRK05758.2-2"/>
    <property type="match status" value="1"/>
</dbReference>
<comment type="function">
    <text evidence="7">This protein is part of the stalk that links CF(0) to CF(1). It either transmits conformational changes from CF(0) to CF(1) or is implicated in proton conduction.</text>
</comment>
<comment type="subcellular location">
    <subcellularLocation>
        <location evidence="7">Cell membrane</location>
        <topology evidence="7">Peripheral membrane protein</topology>
    </subcellularLocation>
    <subcellularLocation>
        <location evidence="1">Membrane</location>
    </subcellularLocation>
</comment>
<dbReference type="Gene3D" id="1.10.520.20">
    <property type="entry name" value="N-terminal domain of the delta subunit of the F1F0-ATP synthase"/>
    <property type="match status" value="1"/>
</dbReference>
<keyword evidence="5 7" id="KW-0472">Membrane</keyword>